<dbReference type="GO" id="GO:0016020">
    <property type="term" value="C:membrane"/>
    <property type="evidence" value="ECO:0007669"/>
    <property type="project" value="UniProtKB-SubCell"/>
</dbReference>
<sequence length="126" mass="13818">MTDANLASILLGLSQVVGTVISSSLMDKAGRRFWLLTSAIGMIICLTIFGVYENYNIRGIGPSWMEYVGLSSIVLFSLSFALGEGPVPWLLIGEFFDNRAKANVRWSGPGLDLLVVRAFNGRCCYF</sequence>
<proteinExistence type="predicted"/>
<keyword evidence="9" id="KW-1185">Reference proteome</keyword>
<dbReference type="SUPFAM" id="SSF103473">
    <property type="entry name" value="MFS general substrate transporter"/>
    <property type="match status" value="1"/>
</dbReference>
<accession>E4XCW8</accession>
<keyword evidence="4 6" id="KW-1133">Transmembrane helix</keyword>
<keyword evidence="5 6" id="KW-0472">Membrane</keyword>
<dbReference type="Gene3D" id="1.20.1250.20">
    <property type="entry name" value="MFS general substrate transporter like domains"/>
    <property type="match status" value="1"/>
</dbReference>
<dbReference type="InterPro" id="IPR036259">
    <property type="entry name" value="MFS_trans_sf"/>
</dbReference>
<dbReference type="Proteomes" id="UP000001307">
    <property type="component" value="Unassembled WGS sequence"/>
</dbReference>
<evidence type="ECO:0000313" key="8">
    <source>
        <dbReference type="EMBL" id="CBY09443.1"/>
    </source>
</evidence>
<evidence type="ECO:0000256" key="6">
    <source>
        <dbReference type="SAM" id="Phobius"/>
    </source>
</evidence>
<dbReference type="AlphaFoldDB" id="E4XCW8"/>
<dbReference type="PANTHER" id="PTHR23503:SF8">
    <property type="entry name" value="FACILITATED GLUCOSE TRANSPORTER PROTEIN 1"/>
    <property type="match status" value="1"/>
</dbReference>
<evidence type="ECO:0000256" key="3">
    <source>
        <dbReference type="ARBA" id="ARBA00022692"/>
    </source>
</evidence>
<keyword evidence="3 6" id="KW-0812">Transmembrane</keyword>
<dbReference type="Pfam" id="PF00083">
    <property type="entry name" value="Sugar_tr"/>
    <property type="match status" value="1"/>
</dbReference>
<organism evidence="8">
    <name type="scientific">Oikopleura dioica</name>
    <name type="common">Tunicate</name>
    <dbReference type="NCBI Taxonomy" id="34765"/>
    <lineage>
        <taxon>Eukaryota</taxon>
        <taxon>Metazoa</taxon>
        <taxon>Chordata</taxon>
        <taxon>Tunicata</taxon>
        <taxon>Appendicularia</taxon>
        <taxon>Copelata</taxon>
        <taxon>Oikopleuridae</taxon>
        <taxon>Oikopleura</taxon>
    </lineage>
</organism>
<feature type="transmembrane region" description="Helical" evidence="6">
    <location>
        <begin position="64"/>
        <end position="82"/>
    </location>
</feature>
<evidence type="ECO:0000256" key="4">
    <source>
        <dbReference type="ARBA" id="ARBA00022989"/>
    </source>
</evidence>
<dbReference type="OrthoDB" id="6612291at2759"/>
<evidence type="ECO:0000256" key="1">
    <source>
        <dbReference type="ARBA" id="ARBA00004141"/>
    </source>
</evidence>
<protein>
    <recommendedName>
        <fullName evidence="7">Major facilitator superfamily (MFS) profile domain-containing protein</fullName>
    </recommendedName>
</protein>
<dbReference type="PROSITE" id="PS50850">
    <property type="entry name" value="MFS"/>
    <property type="match status" value="1"/>
</dbReference>
<dbReference type="GO" id="GO:0015149">
    <property type="term" value="F:hexose transmembrane transporter activity"/>
    <property type="evidence" value="ECO:0007669"/>
    <property type="project" value="TreeGrafter"/>
</dbReference>
<evidence type="ECO:0000256" key="5">
    <source>
        <dbReference type="ARBA" id="ARBA00023136"/>
    </source>
</evidence>
<gene>
    <name evidence="8" type="ORF">GSOID_T00008000001</name>
</gene>
<evidence type="ECO:0000313" key="9">
    <source>
        <dbReference type="Proteomes" id="UP000001307"/>
    </source>
</evidence>
<feature type="domain" description="Major facilitator superfamily (MFS) profile" evidence="7">
    <location>
        <begin position="1"/>
        <end position="126"/>
    </location>
</feature>
<evidence type="ECO:0000259" key="7">
    <source>
        <dbReference type="PROSITE" id="PS50850"/>
    </source>
</evidence>
<keyword evidence="2" id="KW-0813">Transport</keyword>
<dbReference type="EMBL" id="FN653037">
    <property type="protein sequence ID" value="CBY09443.1"/>
    <property type="molecule type" value="Genomic_DNA"/>
</dbReference>
<dbReference type="InterPro" id="IPR020846">
    <property type="entry name" value="MFS_dom"/>
</dbReference>
<name>E4XCW8_OIKDI</name>
<evidence type="ECO:0000256" key="2">
    <source>
        <dbReference type="ARBA" id="ARBA00022448"/>
    </source>
</evidence>
<feature type="transmembrane region" description="Helical" evidence="6">
    <location>
        <begin position="6"/>
        <end position="26"/>
    </location>
</feature>
<dbReference type="InParanoid" id="E4XCW8"/>
<comment type="subcellular location">
    <subcellularLocation>
        <location evidence="1">Membrane</location>
        <topology evidence="1">Multi-pass membrane protein</topology>
    </subcellularLocation>
</comment>
<reference evidence="8" key="1">
    <citation type="journal article" date="2010" name="Science">
        <title>Plasticity of animal genome architecture unmasked by rapid evolution of a pelagic tunicate.</title>
        <authorList>
            <person name="Denoeud F."/>
            <person name="Henriet S."/>
            <person name="Mungpakdee S."/>
            <person name="Aury J.M."/>
            <person name="Da Silva C."/>
            <person name="Brinkmann H."/>
            <person name="Mikhaleva J."/>
            <person name="Olsen L.C."/>
            <person name="Jubin C."/>
            <person name="Canestro C."/>
            <person name="Bouquet J.M."/>
            <person name="Danks G."/>
            <person name="Poulain J."/>
            <person name="Campsteijn C."/>
            <person name="Adamski M."/>
            <person name="Cross I."/>
            <person name="Yadetie F."/>
            <person name="Muffato M."/>
            <person name="Louis A."/>
            <person name="Butcher S."/>
            <person name="Tsagkogeorga G."/>
            <person name="Konrad A."/>
            <person name="Singh S."/>
            <person name="Jensen M.F."/>
            <person name="Cong E.H."/>
            <person name="Eikeseth-Otteraa H."/>
            <person name="Noel B."/>
            <person name="Anthouard V."/>
            <person name="Porcel B.M."/>
            <person name="Kachouri-Lafond R."/>
            <person name="Nishino A."/>
            <person name="Ugolini M."/>
            <person name="Chourrout P."/>
            <person name="Nishida H."/>
            <person name="Aasland R."/>
            <person name="Huzurbazar S."/>
            <person name="Westhof E."/>
            <person name="Delsuc F."/>
            <person name="Lehrach H."/>
            <person name="Reinhardt R."/>
            <person name="Weissenbach J."/>
            <person name="Roy S.W."/>
            <person name="Artiguenave F."/>
            <person name="Postlethwait J.H."/>
            <person name="Manak J.R."/>
            <person name="Thompson E.M."/>
            <person name="Jaillon O."/>
            <person name="Du Pasquier L."/>
            <person name="Boudinot P."/>
            <person name="Liberles D.A."/>
            <person name="Volff J.N."/>
            <person name="Philippe H."/>
            <person name="Lenhard B."/>
            <person name="Roest Crollius H."/>
            <person name="Wincker P."/>
            <person name="Chourrout D."/>
        </authorList>
    </citation>
    <scope>NUCLEOTIDE SEQUENCE [LARGE SCALE GENOMIC DNA]</scope>
</reference>
<dbReference type="InterPro" id="IPR005828">
    <property type="entry name" value="MFS_sugar_transport-like"/>
</dbReference>
<dbReference type="InterPro" id="IPR045263">
    <property type="entry name" value="GLUT"/>
</dbReference>
<feature type="transmembrane region" description="Helical" evidence="6">
    <location>
        <begin position="33"/>
        <end position="52"/>
    </location>
</feature>
<dbReference type="PANTHER" id="PTHR23503">
    <property type="entry name" value="SOLUTE CARRIER FAMILY 2"/>
    <property type="match status" value="1"/>
</dbReference>